<gene>
    <name evidence="1" type="ORF">WKW80_34740</name>
</gene>
<reference evidence="1 2" key="1">
    <citation type="submission" date="2024-03" db="EMBL/GenBank/DDBJ databases">
        <title>Novel species of the genus Variovorax.</title>
        <authorList>
            <person name="Liu Q."/>
            <person name="Xin Y.-H."/>
        </authorList>
    </citation>
    <scope>NUCLEOTIDE SEQUENCE [LARGE SCALE GENOMIC DNA]</scope>
    <source>
        <strain evidence="1 2">KACC 18501</strain>
    </source>
</reference>
<comment type="caution">
    <text evidence="1">The sequence shown here is derived from an EMBL/GenBank/DDBJ whole genome shotgun (WGS) entry which is preliminary data.</text>
</comment>
<organism evidence="1 2">
    <name type="scientific">Variovorax humicola</name>
    <dbReference type="NCBI Taxonomy" id="1769758"/>
    <lineage>
        <taxon>Bacteria</taxon>
        <taxon>Pseudomonadati</taxon>
        <taxon>Pseudomonadota</taxon>
        <taxon>Betaproteobacteria</taxon>
        <taxon>Burkholderiales</taxon>
        <taxon>Comamonadaceae</taxon>
        <taxon>Variovorax</taxon>
    </lineage>
</organism>
<evidence type="ECO:0000313" key="2">
    <source>
        <dbReference type="Proteomes" id="UP001363010"/>
    </source>
</evidence>
<accession>A0ABU8WAZ3</accession>
<dbReference type="Proteomes" id="UP001363010">
    <property type="component" value="Unassembled WGS sequence"/>
</dbReference>
<evidence type="ECO:0000313" key="1">
    <source>
        <dbReference type="EMBL" id="MEJ8827093.1"/>
    </source>
</evidence>
<sequence>MQATRGLQGAKKIELLKGIERVKWFLWHGNVMRADETLYNLLEEIADTREEQRKAGLPSSAVLKKLDRAMDEFATYVDYNAGAIVNYGERYRCGERISTGFVESAVNQVIANLTVSVNMGTPSESGVSTGYGLRGACASSSRSVSCSQSCISFFALRWLAMAFSRMAACSGETVR</sequence>
<keyword evidence="2" id="KW-1185">Reference proteome</keyword>
<protein>
    <submittedName>
        <fullName evidence="1">Uncharacterized protein</fullName>
    </submittedName>
</protein>
<dbReference type="EMBL" id="JBBKZV010000051">
    <property type="protein sequence ID" value="MEJ8827093.1"/>
    <property type="molecule type" value="Genomic_DNA"/>
</dbReference>
<proteinExistence type="predicted"/>
<name>A0ABU8WAZ3_9BURK</name>